<dbReference type="OrthoDB" id="1653819at2"/>
<gene>
    <name evidence="2" type="primary">yabQ</name>
    <name evidence="2" type="ORF">CGZ75_16710</name>
</gene>
<feature type="transmembrane region" description="Helical" evidence="1">
    <location>
        <begin position="89"/>
        <end position="108"/>
    </location>
</feature>
<evidence type="ECO:0000313" key="2">
    <source>
        <dbReference type="EMBL" id="OXM15118.1"/>
    </source>
</evidence>
<dbReference type="NCBIfam" id="TIGR02893">
    <property type="entry name" value="spore_yabQ"/>
    <property type="match status" value="1"/>
</dbReference>
<keyword evidence="3" id="KW-1185">Reference proteome</keyword>
<dbReference type="EMBL" id="NMUQ01000002">
    <property type="protein sequence ID" value="OXM15118.1"/>
    <property type="molecule type" value="Genomic_DNA"/>
</dbReference>
<name>A0A229NZ47_9BACL</name>
<protein>
    <submittedName>
        <fullName evidence="2">Spore cortex biosynthesis protein YabQ</fullName>
    </submittedName>
</protein>
<feature type="transmembrane region" description="Helical" evidence="1">
    <location>
        <begin position="59"/>
        <end position="77"/>
    </location>
</feature>
<keyword evidence="1" id="KW-0812">Transmembrane</keyword>
<dbReference type="Pfam" id="PF09578">
    <property type="entry name" value="Spore_YabQ"/>
    <property type="match status" value="1"/>
</dbReference>
<feature type="transmembrane region" description="Helical" evidence="1">
    <location>
        <begin position="27"/>
        <end position="52"/>
    </location>
</feature>
<organism evidence="2 3">
    <name type="scientific">Paenibacillus herberti</name>
    <dbReference type="NCBI Taxonomy" id="1619309"/>
    <lineage>
        <taxon>Bacteria</taxon>
        <taxon>Bacillati</taxon>
        <taxon>Bacillota</taxon>
        <taxon>Bacilli</taxon>
        <taxon>Bacillales</taxon>
        <taxon>Paenibacillaceae</taxon>
        <taxon>Paenibacillus</taxon>
    </lineage>
</organism>
<sequence length="193" mass="22362">MAMMLLSGLLMGTSFDGYRVVSHELRFPRWIMPVLDIAFWVITSLAVFRVLYASNEGEVRAFVFLGLLIGICLYYLLFSRAVIKLSKWLIVAMRAIVHFLVRLTDILLIRPVIGIYRVIRVLTGFAVVFSIFLFRIVLQLIRPLGILFLWILGPLLRPLDRQLGQLLVRWKVQEKAARVSNGFIQAWKRICRK</sequence>
<dbReference type="InterPro" id="IPR019074">
    <property type="entry name" value="YabQ"/>
</dbReference>
<dbReference type="AlphaFoldDB" id="A0A229NZ47"/>
<evidence type="ECO:0000313" key="3">
    <source>
        <dbReference type="Proteomes" id="UP000215145"/>
    </source>
</evidence>
<comment type="caution">
    <text evidence="2">The sequence shown here is derived from an EMBL/GenBank/DDBJ whole genome shotgun (WGS) entry which is preliminary data.</text>
</comment>
<feature type="transmembrane region" description="Helical" evidence="1">
    <location>
        <begin position="115"/>
        <end position="134"/>
    </location>
</feature>
<accession>A0A229NZ47</accession>
<keyword evidence="1" id="KW-1133">Transmembrane helix</keyword>
<dbReference type="Proteomes" id="UP000215145">
    <property type="component" value="Unassembled WGS sequence"/>
</dbReference>
<keyword evidence="1" id="KW-0472">Membrane</keyword>
<proteinExistence type="predicted"/>
<reference evidence="2 3" key="1">
    <citation type="submission" date="2017-07" db="EMBL/GenBank/DDBJ databases">
        <title>Paenibacillus herberti R33 genome sequencing and assembly.</title>
        <authorList>
            <person name="Su W."/>
        </authorList>
    </citation>
    <scope>NUCLEOTIDE SEQUENCE [LARGE SCALE GENOMIC DNA]</scope>
    <source>
        <strain evidence="2 3">R33</strain>
    </source>
</reference>
<evidence type="ECO:0000256" key="1">
    <source>
        <dbReference type="SAM" id="Phobius"/>
    </source>
</evidence>